<evidence type="ECO:0000256" key="1">
    <source>
        <dbReference type="SAM" id="MobiDB-lite"/>
    </source>
</evidence>
<reference evidence="2" key="2">
    <citation type="journal article" date="2015" name="Data Brief">
        <title>Shoot transcriptome of the giant reed, Arundo donax.</title>
        <authorList>
            <person name="Barrero R.A."/>
            <person name="Guerrero F.D."/>
            <person name="Moolhuijzen P."/>
            <person name="Goolsby J.A."/>
            <person name="Tidwell J."/>
            <person name="Bellgard S.E."/>
            <person name="Bellgard M.I."/>
        </authorList>
    </citation>
    <scope>NUCLEOTIDE SEQUENCE</scope>
    <source>
        <tissue evidence="2">Shoot tissue taken approximately 20 cm above the soil surface</tissue>
    </source>
</reference>
<dbReference type="EMBL" id="GBRH01236710">
    <property type="protein sequence ID" value="JAD61185.1"/>
    <property type="molecule type" value="Transcribed_RNA"/>
</dbReference>
<sequence length="188" mass="20346">MSPRSSGLEYPSRSNESIHVNVRRRKNPASPNAAVLCSPPPAVSNGRVSSPPLPAAAPPLQTITAHKRSRRLTIHDAMSRISIGLPLTIFSRPYAVVIAANAAHHAMATARENLVGRTTKETETTAQTNPLAKSSAVGDDDEEPHAPEQRHAMPRRVQQGDARAHINGRSLALTLNRLVQAETTRLRM</sequence>
<name>A0A0A9BJ07_ARUDO</name>
<dbReference type="AlphaFoldDB" id="A0A0A9BJ07"/>
<proteinExistence type="predicted"/>
<protein>
    <submittedName>
        <fullName evidence="2">Uncharacterized protein</fullName>
    </submittedName>
</protein>
<evidence type="ECO:0000313" key="2">
    <source>
        <dbReference type="EMBL" id="JAD61185.1"/>
    </source>
</evidence>
<reference evidence="2" key="1">
    <citation type="submission" date="2014-09" db="EMBL/GenBank/DDBJ databases">
        <authorList>
            <person name="Magalhaes I.L.F."/>
            <person name="Oliveira U."/>
            <person name="Santos F.R."/>
            <person name="Vidigal T.H.D.A."/>
            <person name="Brescovit A.D."/>
            <person name="Santos A.J."/>
        </authorList>
    </citation>
    <scope>NUCLEOTIDE SEQUENCE</scope>
    <source>
        <tissue evidence="2">Shoot tissue taken approximately 20 cm above the soil surface</tissue>
    </source>
</reference>
<organism evidence="2">
    <name type="scientific">Arundo donax</name>
    <name type="common">Giant reed</name>
    <name type="synonym">Donax arundinaceus</name>
    <dbReference type="NCBI Taxonomy" id="35708"/>
    <lineage>
        <taxon>Eukaryota</taxon>
        <taxon>Viridiplantae</taxon>
        <taxon>Streptophyta</taxon>
        <taxon>Embryophyta</taxon>
        <taxon>Tracheophyta</taxon>
        <taxon>Spermatophyta</taxon>
        <taxon>Magnoliopsida</taxon>
        <taxon>Liliopsida</taxon>
        <taxon>Poales</taxon>
        <taxon>Poaceae</taxon>
        <taxon>PACMAD clade</taxon>
        <taxon>Arundinoideae</taxon>
        <taxon>Arundineae</taxon>
        <taxon>Arundo</taxon>
    </lineage>
</organism>
<accession>A0A0A9BJ07</accession>
<feature type="region of interest" description="Disordered" evidence="1">
    <location>
        <begin position="117"/>
        <end position="163"/>
    </location>
</feature>